<comment type="caution">
    <text evidence="6">The sequence shown here is derived from an EMBL/GenBank/DDBJ whole genome shotgun (WGS) entry which is preliminary data.</text>
</comment>
<keyword evidence="3" id="KW-0804">Transcription</keyword>
<protein>
    <submittedName>
        <fullName evidence="6">TetR family transcriptional regulator</fullName>
    </submittedName>
</protein>
<dbReference type="PROSITE" id="PS50977">
    <property type="entry name" value="HTH_TETR_2"/>
    <property type="match status" value="1"/>
</dbReference>
<evidence type="ECO:0000313" key="6">
    <source>
        <dbReference type="EMBL" id="TQK76857.1"/>
    </source>
</evidence>
<evidence type="ECO:0000256" key="3">
    <source>
        <dbReference type="ARBA" id="ARBA00023163"/>
    </source>
</evidence>
<dbReference type="InterPro" id="IPR009057">
    <property type="entry name" value="Homeodomain-like_sf"/>
</dbReference>
<evidence type="ECO:0000256" key="4">
    <source>
        <dbReference type="PROSITE-ProRule" id="PRU00335"/>
    </source>
</evidence>
<keyword evidence="7" id="KW-1185">Reference proteome</keyword>
<keyword evidence="1" id="KW-0805">Transcription regulation</keyword>
<keyword evidence="2 4" id="KW-0238">DNA-binding</keyword>
<proteinExistence type="predicted"/>
<evidence type="ECO:0000259" key="5">
    <source>
        <dbReference type="PROSITE" id="PS50977"/>
    </source>
</evidence>
<dbReference type="Pfam" id="PF00440">
    <property type="entry name" value="TetR_N"/>
    <property type="match status" value="1"/>
</dbReference>
<feature type="DNA-binding region" description="H-T-H motif" evidence="4">
    <location>
        <begin position="30"/>
        <end position="49"/>
    </location>
</feature>
<gene>
    <name evidence="6" type="ORF">FB389_1552</name>
</gene>
<accession>A0A542SRK8</accession>
<evidence type="ECO:0000256" key="1">
    <source>
        <dbReference type="ARBA" id="ARBA00023015"/>
    </source>
</evidence>
<dbReference type="InterPro" id="IPR001647">
    <property type="entry name" value="HTH_TetR"/>
</dbReference>
<sequence length="232" mass="25060">MQSSRSSLTRQRLLTSAAEVIAENGYASSALSTVARRLGLTKGAFAYHFPTKKSIADALADAFDVDSRKVKAAADTIYPDQPAHAFVLYLIGLGHHLAADPITRASATLAFDLTSPVENSKAIIATFREPVQDYISRIGEKYGTTPKRGYDLVSEAVTSLLIGQNFVSTRSERPVGVERFRTIRIILDMAGLADTDEIVKEVAQASVKNPDFKAPVYKRGVLTLADPDADSA</sequence>
<dbReference type="PANTHER" id="PTHR30055:SF234">
    <property type="entry name" value="HTH-TYPE TRANSCRIPTIONAL REGULATOR BETI"/>
    <property type="match status" value="1"/>
</dbReference>
<dbReference type="EMBL" id="VFNV01000001">
    <property type="protein sequence ID" value="TQK76857.1"/>
    <property type="molecule type" value="Genomic_DNA"/>
</dbReference>
<evidence type="ECO:0000256" key="2">
    <source>
        <dbReference type="ARBA" id="ARBA00023125"/>
    </source>
</evidence>
<dbReference type="PANTHER" id="PTHR30055">
    <property type="entry name" value="HTH-TYPE TRANSCRIPTIONAL REGULATOR RUTR"/>
    <property type="match status" value="1"/>
</dbReference>
<dbReference type="PRINTS" id="PR00455">
    <property type="entry name" value="HTHTETR"/>
</dbReference>
<dbReference type="GO" id="GO:0003700">
    <property type="term" value="F:DNA-binding transcription factor activity"/>
    <property type="evidence" value="ECO:0007669"/>
    <property type="project" value="TreeGrafter"/>
</dbReference>
<evidence type="ECO:0000313" key="7">
    <source>
        <dbReference type="Proteomes" id="UP000316181"/>
    </source>
</evidence>
<dbReference type="SUPFAM" id="SSF46689">
    <property type="entry name" value="Homeodomain-like"/>
    <property type="match status" value="1"/>
</dbReference>
<dbReference type="AlphaFoldDB" id="A0A542SRK8"/>
<reference evidence="6 7" key="1">
    <citation type="submission" date="2019-06" db="EMBL/GenBank/DDBJ databases">
        <title>Sequencing the genomes of 1000 actinobacteria strains.</title>
        <authorList>
            <person name="Klenk H.-P."/>
        </authorList>
    </citation>
    <scope>NUCLEOTIDE SEQUENCE [LARGE SCALE GENOMIC DNA]</scope>
    <source>
        <strain evidence="6 7">DSM 10596</strain>
    </source>
</reference>
<dbReference type="Proteomes" id="UP000316181">
    <property type="component" value="Unassembled WGS sequence"/>
</dbReference>
<feature type="domain" description="HTH tetR-type" evidence="5">
    <location>
        <begin position="7"/>
        <end position="67"/>
    </location>
</feature>
<name>A0A542SRK8_9MICO</name>
<organism evidence="6 7">
    <name type="scientific">Rarobacter incanus</name>
    <dbReference type="NCBI Taxonomy" id="153494"/>
    <lineage>
        <taxon>Bacteria</taxon>
        <taxon>Bacillati</taxon>
        <taxon>Actinomycetota</taxon>
        <taxon>Actinomycetes</taxon>
        <taxon>Micrococcales</taxon>
        <taxon>Rarobacteraceae</taxon>
        <taxon>Rarobacter</taxon>
    </lineage>
</organism>
<dbReference type="RefSeq" id="WP_142112418.1">
    <property type="nucleotide sequence ID" value="NZ_BAAATB010000007.1"/>
</dbReference>
<dbReference type="InterPro" id="IPR050109">
    <property type="entry name" value="HTH-type_TetR-like_transc_reg"/>
</dbReference>
<dbReference type="OrthoDB" id="3237195at2"/>
<dbReference type="GO" id="GO:0000976">
    <property type="term" value="F:transcription cis-regulatory region binding"/>
    <property type="evidence" value="ECO:0007669"/>
    <property type="project" value="TreeGrafter"/>
</dbReference>
<dbReference type="Gene3D" id="1.10.357.10">
    <property type="entry name" value="Tetracycline Repressor, domain 2"/>
    <property type="match status" value="1"/>
</dbReference>